<gene>
    <name evidence="1" type="ORF">KM92DES2_12790</name>
</gene>
<sequence length="80" mass="8702">MFPSDIFAFFVILSIRGVTVHLDYVDYCDQFLITTVRFNSGVGPLKGEVAGRQTHAGLESVSAVPAATNPRFSGILTPRE</sequence>
<name>A0A212KDW3_9BACT</name>
<dbReference type="EMBL" id="FLUP01000001">
    <property type="protein sequence ID" value="SBW09808.1"/>
    <property type="molecule type" value="Genomic_DNA"/>
</dbReference>
<protein>
    <submittedName>
        <fullName evidence="1">Uncharacterized protein</fullName>
    </submittedName>
</protein>
<dbReference type="AlphaFoldDB" id="A0A212KDW3"/>
<evidence type="ECO:0000313" key="1">
    <source>
        <dbReference type="EMBL" id="SBW09808.1"/>
    </source>
</evidence>
<proteinExistence type="predicted"/>
<accession>A0A212KDW3</accession>
<organism evidence="1">
    <name type="scientific">uncultured Desulfovibrio sp</name>
    <dbReference type="NCBI Taxonomy" id="167968"/>
    <lineage>
        <taxon>Bacteria</taxon>
        <taxon>Pseudomonadati</taxon>
        <taxon>Thermodesulfobacteriota</taxon>
        <taxon>Desulfovibrionia</taxon>
        <taxon>Desulfovibrionales</taxon>
        <taxon>Desulfovibrionaceae</taxon>
        <taxon>Desulfovibrio</taxon>
        <taxon>environmental samples</taxon>
    </lineage>
</organism>
<reference evidence="1" key="1">
    <citation type="submission" date="2016-04" db="EMBL/GenBank/DDBJ databases">
        <authorList>
            <person name="Evans L.H."/>
            <person name="Alamgir A."/>
            <person name="Owens N."/>
            <person name="Weber N.D."/>
            <person name="Virtaneva K."/>
            <person name="Barbian K."/>
            <person name="Babar A."/>
            <person name="Rosenke K."/>
        </authorList>
    </citation>
    <scope>NUCLEOTIDE SEQUENCE</scope>
    <source>
        <strain evidence="1">92-2</strain>
    </source>
</reference>